<name>A0A8C4L4C6_EQUAS</name>
<dbReference type="AlphaFoldDB" id="A0A8C4L4C6"/>
<sequence length="69" mass="7925">GRRCWAWGGPPAAPMPNSCSHWNEGEPNDSQGREDCIMMLDTGMWNDAPCGDNERDNWICEKRQICKWI</sequence>
<dbReference type="PROSITE" id="PS50041">
    <property type="entry name" value="C_TYPE_LECTIN_2"/>
    <property type="match status" value="1"/>
</dbReference>
<dbReference type="InterPro" id="IPR016186">
    <property type="entry name" value="C-type_lectin-like/link_sf"/>
</dbReference>
<dbReference type="InterPro" id="IPR001304">
    <property type="entry name" value="C-type_lectin-like"/>
</dbReference>
<evidence type="ECO:0000313" key="2">
    <source>
        <dbReference type="Ensembl" id="ENSEASP00005005138.1"/>
    </source>
</evidence>
<reference evidence="2" key="1">
    <citation type="submission" date="2023-03" db="UniProtKB">
        <authorList>
            <consortium name="Ensembl"/>
        </authorList>
    </citation>
    <scope>IDENTIFICATION</scope>
</reference>
<dbReference type="InterPro" id="IPR016187">
    <property type="entry name" value="CTDL_fold"/>
</dbReference>
<proteinExistence type="predicted"/>
<dbReference type="SUPFAM" id="SSF56436">
    <property type="entry name" value="C-type lectin-like"/>
    <property type="match status" value="1"/>
</dbReference>
<dbReference type="Ensembl" id="ENSEAST00005005622.1">
    <property type="protein sequence ID" value="ENSEASP00005005138.1"/>
    <property type="gene ID" value="ENSEASG00005003847.1"/>
</dbReference>
<dbReference type="Gene3D" id="3.10.100.10">
    <property type="entry name" value="Mannose-Binding Protein A, subunit A"/>
    <property type="match status" value="1"/>
</dbReference>
<evidence type="ECO:0000259" key="1">
    <source>
        <dbReference type="PROSITE" id="PS50041"/>
    </source>
</evidence>
<feature type="domain" description="C-type lectin" evidence="1">
    <location>
        <begin position="5"/>
        <end position="50"/>
    </location>
</feature>
<accession>A0A8C4L4C6</accession>
<organism evidence="2">
    <name type="scientific">Equus asinus asinus</name>
    <dbReference type="NCBI Taxonomy" id="83772"/>
    <lineage>
        <taxon>Eukaryota</taxon>
        <taxon>Metazoa</taxon>
        <taxon>Chordata</taxon>
        <taxon>Craniata</taxon>
        <taxon>Vertebrata</taxon>
        <taxon>Euteleostomi</taxon>
        <taxon>Mammalia</taxon>
        <taxon>Eutheria</taxon>
        <taxon>Laurasiatheria</taxon>
        <taxon>Perissodactyla</taxon>
        <taxon>Equidae</taxon>
        <taxon>Equus</taxon>
    </lineage>
</organism>
<protein>
    <recommendedName>
        <fullName evidence="1">C-type lectin domain-containing protein</fullName>
    </recommendedName>
</protein>